<keyword evidence="3" id="KW-0326">Glycosidase</keyword>
<keyword evidence="3" id="KW-0378">Hydrolase</keyword>
<reference evidence="4" key="1">
    <citation type="journal article" date="2021" name="bioRxiv">
        <title>Whole Genome Assembly and Annotation of Northern Wild Rice, Zizania palustris L., Supports a Whole Genome Duplication in the Zizania Genus.</title>
        <authorList>
            <person name="Haas M."/>
            <person name="Kono T."/>
            <person name="Macchietto M."/>
            <person name="Millas R."/>
            <person name="McGilp L."/>
            <person name="Shao M."/>
            <person name="Duquette J."/>
            <person name="Hirsch C.N."/>
            <person name="Kimball J."/>
        </authorList>
    </citation>
    <scope>NUCLEOTIDE SEQUENCE</scope>
    <source>
        <tissue evidence="4">Fresh leaf tissue</tissue>
    </source>
</reference>
<dbReference type="PANTHER" id="PTHR31352">
    <property type="entry name" value="BETA-AMYLASE 1, CHLOROPLASTIC"/>
    <property type="match status" value="1"/>
</dbReference>
<evidence type="ECO:0000256" key="3">
    <source>
        <dbReference type="RuleBase" id="RU000509"/>
    </source>
</evidence>
<dbReference type="EC" id="3.2.1.2" evidence="3"/>
<dbReference type="EMBL" id="JAAALK010000283">
    <property type="protein sequence ID" value="KAG8069861.1"/>
    <property type="molecule type" value="Genomic_DNA"/>
</dbReference>
<dbReference type="GO" id="GO:0000272">
    <property type="term" value="P:polysaccharide catabolic process"/>
    <property type="evidence" value="ECO:0007669"/>
    <property type="project" value="UniProtKB-KW"/>
</dbReference>
<evidence type="ECO:0000256" key="2">
    <source>
        <dbReference type="ARBA" id="ARBA00023326"/>
    </source>
</evidence>
<organism evidence="4 5">
    <name type="scientific">Zizania palustris</name>
    <name type="common">Northern wild rice</name>
    <dbReference type="NCBI Taxonomy" id="103762"/>
    <lineage>
        <taxon>Eukaryota</taxon>
        <taxon>Viridiplantae</taxon>
        <taxon>Streptophyta</taxon>
        <taxon>Embryophyta</taxon>
        <taxon>Tracheophyta</taxon>
        <taxon>Spermatophyta</taxon>
        <taxon>Magnoliopsida</taxon>
        <taxon>Liliopsida</taxon>
        <taxon>Poales</taxon>
        <taxon>Poaceae</taxon>
        <taxon>BOP clade</taxon>
        <taxon>Oryzoideae</taxon>
        <taxon>Oryzeae</taxon>
        <taxon>Zizaniinae</taxon>
        <taxon>Zizania</taxon>
    </lineage>
</organism>
<evidence type="ECO:0000256" key="1">
    <source>
        <dbReference type="ARBA" id="ARBA00023277"/>
    </source>
</evidence>
<proteinExistence type="inferred from homology"/>
<accession>A0A8J5TAH0</accession>
<name>A0A8J5TAH0_ZIZPA</name>
<dbReference type="InterPro" id="IPR001554">
    <property type="entry name" value="Glyco_hydro_14"/>
</dbReference>
<dbReference type="GO" id="GO:0016161">
    <property type="term" value="F:beta-amylase activity"/>
    <property type="evidence" value="ECO:0007669"/>
    <property type="project" value="UniProtKB-EC"/>
</dbReference>
<dbReference type="OrthoDB" id="1660156at2759"/>
<sequence>MVYVWWGIVESESPSRYNFDGYMELMEMARKTGIKVHADMSFHQCGGNVSDSVKYATPGWPSRLVFCHVSLVFFLPL</sequence>
<dbReference type="PANTHER" id="PTHR31352:SF31">
    <property type="entry name" value="BETA-AMYLASE 1, CHLOROPLASTIC"/>
    <property type="match status" value="1"/>
</dbReference>
<reference evidence="4" key="2">
    <citation type="submission" date="2021-02" db="EMBL/GenBank/DDBJ databases">
        <authorList>
            <person name="Kimball J.A."/>
            <person name="Haas M.W."/>
            <person name="Macchietto M."/>
            <person name="Kono T."/>
            <person name="Duquette J."/>
            <person name="Shao M."/>
        </authorList>
    </citation>
    <scope>NUCLEOTIDE SEQUENCE</scope>
    <source>
        <tissue evidence="4">Fresh leaf tissue</tissue>
    </source>
</reference>
<evidence type="ECO:0000313" key="4">
    <source>
        <dbReference type="EMBL" id="KAG8069861.1"/>
    </source>
</evidence>
<protein>
    <recommendedName>
        <fullName evidence="3">Beta-amylase</fullName>
        <ecNumber evidence="3">3.2.1.2</ecNumber>
    </recommendedName>
</protein>
<evidence type="ECO:0000313" key="5">
    <source>
        <dbReference type="Proteomes" id="UP000729402"/>
    </source>
</evidence>
<gene>
    <name evidence="4" type="ORF">GUJ93_ZPchr0006g43950</name>
</gene>
<dbReference type="AlphaFoldDB" id="A0A8J5TAH0"/>
<keyword evidence="2 3" id="KW-0624">Polysaccharide degradation</keyword>
<dbReference type="Proteomes" id="UP000729402">
    <property type="component" value="Unassembled WGS sequence"/>
</dbReference>
<dbReference type="Pfam" id="PF01373">
    <property type="entry name" value="Glyco_hydro_14"/>
    <property type="match status" value="1"/>
</dbReference>
<keyword evidence="5" id="KW-1185">Reference proteome</keyword>
<comment type="catalytic activity">
    <reaction evidence="3">
        <text>Hydrolysis of (1-&gt;4)-alpha-D-glucosidic linkages in polysaccharides so as to remove successive maltose units from the non-reducing ends of the chains.</text>
        <dbReference type="EC" id="3.2.1.2"/>
    </reaction>
</comment>
<keyword evidence="1 3" id="KW-0119">Carbohydrate metabolism</keyword>
<comment type="caution">
    <text evidence="4">The sequence shown here is derived from an EMBL/GenBank/DDBJ whole genome shotgun (WGS) entry which is preliminary data.</text>
</comment>
<comment type="similarity">
    <text evidence="3">Belongs to the glycosyl hydrolase 14 family.</text>
</comment>